<keyword evidence="1" id="KW-1003">Cell membrane</keyword>
<keyword evidence="1" id="KW-1133">Transmembrane helix</keyword>
<keyword evidence="1" id="KW-0472">Membrane</keyword>
<proteinExistence type="inferred from homology"/>
<comment type="caution">
    <text evidence="1">Lacks conserved residue(s) required for the propagation of feature annotation.</text>
</comment>
<keyword evidence="1" id="KW-0560">Oxidoreductase</keyword>
<sequence>MKKIEASSKTFAIAFGLLYLFFFQEKEWISYVFFTLVMLTVGISHGAIDHLLVNPTIRGKELLLFVGKYLGIMGAYLLVWVLFPLVGLLLFISMSAYHFGQSHYLNEVQDKKFQFSYFLTGLFFLLLILWADFEQTSAIVGSVLIIDGYQDYLLYAVLLSGFLSIISGLFNFGRSFLKSLPEIIILALLLSHLPLLLGFAIYFGFWHSLPSMMVEYEVLKKQWPSNRIKKFLFQLLPFTVIALVGMAIMIFFLANRVSSDTLIFIFFVMISLVSAPHIWYMDKFLMGNPQN</sequence>
<comment type="caution">
    <text evidence="2">The sequence shown here is derived from an EMBL/GenBank/DDBJ whole genome shotgun (WGS) entry which is preliminary data.</text>
</comment>
<evidence type="ECO:0000256" key="1">
    <source>
        <dbReference type="HAMAP-Rule" id="MF_02093"/>
    </source>
</evidence>
<keyword evidence="1" id="KW-0223">Dioxygenase</keyword>
<feature type="transmembrane region" description="Helical" evidence="1">
    <location>
        <begin position="153"/>
        <end position="172"/>
    </location>
</feature>
<feature type="transmembrane region" description="Helical" evidence="1">
    <location>
        <begin position="6"/>
        <end position="23"/>
    </location>
</feature>
<feature type="transmembrane region" description="Helical" evidence="1">
    <location>
        <begin position="68"/>
        <end position="92"/>
    </location>
</feature>
<evidence type="ECO:0000313" key="2">
    <source>
        <dbReference type="EMBL" id="GHB23607.1"/>
    </source>
</evidence>
<dbReference type="GO" id="GO:0005886">
    <property type="term" value="C:plasma membrane"/>
    <property type="evidence" value="ECO:0007669"/>
    <property type="project" value="UniProtKB-SubCell"/>
</dbReference>
<keyword evidence="1" id="KW-0479">Metal-binding</keyword>
<name>A0A8J3G3U5_9BACT</name>
<dbReference type="InterPro" id="IPR022270">
    <property type="entry name" value="Blh_diox"/>
</dbReference>
<dbReference type="EMBL" id="BMYF01000001">
    <property type="protein sequence ID" value="GHB23607.1"/>
    <property type="molecule type" value="Genomic_DNA"/>
</dbReference>
<reference evidence="2" key="1">
    <citation type="journal article" date="2014" name="Int. J. Syst. Evol. Microbiol.">
        <title>Complete genome sequence of Corynebacterium casei LMG S-19264T (=DSM 44701T), isolated from a smear-ripened cheese.</title>
        <authorList>
            <consortium name="US DOE Joint Genome Institute (JGI-PGF)"/>
            <person name="Walter F."/>
            <person name="Albersmeier A."/>
            <person name="Kalinowski J."/>
            <person name="Ruckert C."/>
        </authorList>
    </citation>
    <scope>NUCLEOTIDE SEQUENCE</scope>
    <source>
        <strain evidence="2">KCTC 23224</strain>
    </source>
</reference>
<comment type="subcellular location">
    <subcellularLocation>
        <location evidence="1">Cell membrane</location>
        <topology evidence="1">Multi-pass membrane protein</topology>
    </subcellularLocation>
</comment>
<gene>
    <name evidence="2" type="ORF">GCM10008106_00160</name>
</gene>
<comment type="function">
    <text evidence="1">Catalyzes the cleavage of beta-carotene at its central double bond (15,15') to yield two molecules of all-trans-retinal.</text>
</comment>
<dbReference type="AlphaFoldDB" id="A0A8J3G3U5"/>
<dbReference type="GO" id="GO:0010436">
    <property type="term" value="F:carotenoid dioxygenase activity"/>
    <property type="evidence" value="ECO:0007669"/>
    <property type="project" value="UniProtKB-UniRule"/>
</dbReference>
<dbReference type="RefSeq" id="WP_189578186.1">
    <property type="nucleotide sequence ID" value="NZ_BMYF01000001.1"/>
</dbReference>
<accession>A0A8J3G3U5</accession>
<dbReference type="NCBIfam" id="TIGR03753">
    <property type="entry name" value="blh_monoox"/>
    <property type="match status" value="1"/>
</dbReference>
<evidence type="ECO:0000313" key="3">
    <source>
        <dbReference type="Proteomes" id="UP000642809"/>
    </source>
</evidence>
<keyword evidence="3" id="KW-1185">Reference proteome</keyword>
<comment type="cofactor">
    <cofactor evidence="1">
        <name>Fe(2+)</name>
        <dbReference type="ChEBI" id="CHEBI:29033"/>
    </cofactor>
</comment>
<feature type="transmembrane region" description="Helical" evidence="1">
    <location>
        <begin position="184"/>
        <end position="205"/>
    </location>
</feature>
<feature type="transmembrane region" description="Helical" evidence="1">
    <location>
        <begin position="113"/>
        <end position="133"/>
    </location>
</feature>
<keyword evidence="1" id="KW-0408">Iron</keyword>
<comment type="catalytic activity">
    <reaction evidence="1">
        <text>all-trans-beta-carotene + O2 = 2 all-trans-retinal</text>
        <dbReference type="Rhea" id="RHEA:32887"/>
        <dbReference type="ChEBI" id="CHEBI:15379"/>
        <dbReference type="ChEBI" id="CHEBI:17579"/>
        <dbReference type="ChEBI" id="CHEBI:17898"/>
        <dbReference type="EC" id="1.13.11.63"/>
    </reaction>
</comment>
<comment type="similarity">
    <text evidence="1">Belongs to the Brp/Blh beta-carotene diooxygenase family.</text>
</comment>
<feature type="transmembrane region" description="Helical" evidence="1">
    <location>
        <begin position="231"/>
        <end position="254"/>
    </location>
</feature>
<dbReference type="HAMAP" id="MF_02093">
    <property type="entry name" value="Beta_carotene_diox"/>
    <property type="match status" value="1"/>
</dbReference>
<feature type="transmembrane region" description="Helical" evidence="1">
    <location>
        <begin position="261"/>
        <end position="281"/>
    </location>
</feature>
<dbReference type="GO" id="GO:0005506">
    <property type="term" value="F:iron ion binding"/>
    <property type="evidence" value="ECO:0007669"/>
    <property type="project" value="UniProtKB-UniRule"/>
</dbReference>
<dbReference type="EC" id="1.13.11.63" evidence="1"/>
<dbReference type="GO" id="GO:0003834">
    <property type="term" value="F:beta-carotene 15,15'-dioxygenase activity"/>
    <property type="evidence" value="ECO:0007669"/>
    <property type="project" value="UniProtKB-EC"/>
</dbReference>
<organism evidence="2 3">
    <name type="scientific">Mongoliitalea lutea</name>
    <dbReference type="NCBI Taxonomy" id="849756"/>
    <lineage>
        <taxon>Bacteria</taxon>
        <taxon>Pseudomonadati</taxon>
        <taxon>Bacteroidota</taxon>
        <taxon>Cytophagia</taxon>
        <taxon>Cytophagales</taxon>
        <taxon>Cyclobacteriaceae</taxon>
        <taxon>Mongoliitalea</taxon>
    </lineage>
</organism>
<dbReference type="GO" id="GO:0016121">
    <property type="term" value="P:carotene catabolic process"/>
    <property type="evidence" value="ECO:0007669"/>
    <property type="project" value="UniProtKB-UniRule"/>
</dbReference>
<keyword evidence="1" id="KW-0812">Transmembrane</keyword>
<dbReference type="Proteomes" id="UP000642809">
    <property type="component" value="Unassembled WGS sequence"/>
</dbReference>
<protein>
    <recommendedName>
        <fullName evidence="1">Probable beta-carotene 15,15'-dioxygenase</fullName>
        <ecNumber evidence="1">1.13.11.63</ecNumber>
    </recommendedName>
</protein>
<feature type="transmembrane region" description="Helical" evidence="1">
    <location>
        <begin position="28"/>
        <end position="48"/>
    </location>
</feature>
<reference evidence="2" key="2">
    <citation type="submission" date="2020-09" db="EMBL/GenBank/DDBJ databases">
        <authorList>
            <person name="Sun Q."/>
            <person name="Kim S."/>
        </authorList>
    </citation>
    <scope>NUCLEOTIDE SEQUENCE</scope>
    <source>
        <strain evidence="2">KCTC 23224</strain>
    </source>
</reference>
<dbReference type="Pfam" id="PF15461">
    <property type="entry name" value="BCD"/>
    <property type="match status" value="1"/>
</dbReference>